<keyword evidence="3" id="KW-0732">Signal</keyword>
<name>A0A9P8C9A5_9HELO</name>
<feature type="compositionally biased region" description="Polar residues" evidence="1">
    <location>
        <begin position="145"/>
        <end position="165"/>
    </location>
</feature>
<evidence type="ECO:0000256" key="3">
    <source>
        <dbReference type="SAM" id="SignalP"/>
    </source>
</evidence>
<keyword evidence="5" id="KW-1185">Reference proteome</keyword>
<evidence type="ECO:0000256" key="1">
    <source>
        <dbReference type="SAM" id="MobiDB-lite"/>
    </source>
</evidence>
<protein>
    <submittedName>
        <fullName evidence="4">Uncharacterized protein</fullName>
    </submittedName>
</protein>
<evidence type="ECO:0000313" key="5">
    <source>
        <dbReference type="Proteomes" id="UP000824998"/>
    </source>
</evidence>
<accession>A0A9P8C9A5</accession>
<proteinExistence type="predicted"/>
<keyword evidence="2" id="KW-0812">Transmembrane</keyword>
<dbReference type="Proteomes" id="UP000824998">
    <property type="component" value="Unassembled WGS sequence"/>
</dbReference>
<evidence type="ECO:0000256" key="2">
    <source>
        <dbReference type="SAM" id="Phobius"/>
    </source>
</evidence>
<dbReference type="EMBL" id="MU251367">
    <property type="protein sequence ID" value="KAG9238619.1"/>
    <property type="molecule type" value="Genomic_DNA"/>
</dbReference>
<sequence length="222" mass="21958">MRISVFTAASFVALAFALNNVHRRQDPVAIASSIASIAAEITDAPTSIEAELQKVPSSVQTALQNPTALAEIQSQIVNGQLPDWFSRLPPAAQSYLINLFPKIQTLIALGSQIGVSNGPYTTGSYVAATGTGSFVEPTDVSASNATVSNGTVSTGKPTVATSDTGLSGGPVTKSSAAAPAPSTAGAGAGGVSSTSKAGARPTGVIAAGVFGAVGFLGLALAL</sequence>
<keyword evidence="2" id="KW-1133">Transmembrane helix</keyword>
<feature type="signal peptide" evidence="3">
    <location>
        <begin position="1"/>
        <end position="17"/>
    </location>
</feature>
<keyword evidence="2" id="KW-0472">Membrane</keyword>
<gene>
    <name evidence="4" type="ORF">BJ875DRAFT_23253</name>
</gene>
<dbReference type="OrthoDB" id="5419608at2759"/>
<organism evidence="4 5">
    <name type="scientific">Amylocarpus encephaloides</name>
    <dbReference type="NCBI Taxonomy" id="45428"/>
    <lineage>
        <taxon>Eukaryota</taxon>
        <taxon>Fungi</taxon>
        <taxon>Dikarya</taxon>
        <taxon>Ascomycota</taxon>
        <taxon>Pezizomycotina</taxon>
        <taxon>Leotiomycetes</taxon>
        <taxon>Helotiales</taxon>
        <taxon>Helotiales incertae sedis</taxon>
        <taxon>Amylocarpus</taxon>
    </lineage>
</organism>
<evidence type="ECO:0000313" key="4">
    <source>
        <dbReference type="EMBL" id="KAG9238619.1"/>
    </source>
</evidence>
<feature type="compositionally biased region" description="Low complexity" evidence="1">
    <location>
        <begin position="170"/>
        <end position="193"/>
    </location>
</feature>
<feature type="chain" id="PRO_5040306654" evidence="3">
    <location>
        <begin position="18"/>
        <end position="222"/>
    </location>
</feature>
<comment type="caution">
    <text evidence="4">The sequence shown here is derived from an EMBL/GenBank/DDBJ whole genome shotgun (WGS) entry which is preliminary data.</text>
</comment>
<dbReference type="AlphaFoldDB" id="A0A9P8C9A5"/>
<feature type="transmembrane region" description="Helical" evidence="2">
    <location>
        <begin position="203"/>
        <end position="221"/>
    </location>
</feature>
<reference evidence="4" key="1">
    <citation type="journal article" date="2021" name="IMA Fungus">
        <title>Genomic characterization of three marine fungi, including Emericellopsis atlantica sp. nov. with signatures of a generalist lifestyle and marine biomass degradation.</title>
        <authorList>
            <person name="Hagestad O.C."/>
            <person name="Hou L."/>
            <person name="Andersen J.H."/>
            <person name="Hansen E.H."/>
            <person name="Altermark B."/>
            <person name="Li C."/>
            <person name="Kuhnert E."/>
            <person name="Cox R.J."/>
            <person name="Crous P.W."/>
            <person name="Spatafora J.W."/>
            <person name="Lail K."/>
            <person name="Amirebrahimi M."/>
            <person name="Lipzen A."/>
            <person name="Pangilinan J."/>
            <person name="Andreopoulos W."/>
            <person name="Hayes R.D."/>
            <person name="Ng V."/>
            <person name="Grigoriev I.V."/>
            <person name="Jackson S.A."/>
            <person name="Sutton T.D.S."/>
            <person name="Dobson A.D.W."/>
            <person name="Rama T."/>
        </authorList>
    </citation>
    <scope>NUCLEOTIDE SEQUENCE</scope>
    <source>
        <strain evidence="4">TRa018bII</strain>
    </source>
</reference>
<feature type="region of interest" description="Disordered" evidence="1">
    <location>
        <begin position="145"/>
        <end position="193"/>
    </location>
</feature>